<reference evidence="3" key="1">
    <citation type="submission" date="2017-09" db="EMBL/GenBank/DDBJ databases">
        <title>Genome sequence of Nannocystis excedens DSM 71.</title>
        <authorList>
            <person name="Blom J."/>
        </authorList>
    </citation>
    <scope>NUCLEOTIDE SEQUENCE [LARGE SCALE GENOMIC DNA]</scope>
    <source>
        <strain evidence="3">type strain: E19</strain>
    </source>
</reference>
<dbReference type="KEGG" id="hdi:HDIA_0240"/>
<keyword evidence="1" id="KW-0732">Signal</keyword>
<accession>A0A2C9D1U8</accession>
<dbReference type="OrthoDB" id="6636664at2"/>
<evidence type="ECO:0000313" key="3">
    <source>
        <dbReference type="Proteomes" id="UP000223606"/>
    </source>
</evidence>
<feature type="signal peptide" evidence="1">
    <location>
        <begin position="1"/>
        <end position="22"/>
    </location>
</feature>
<dbReference type="Proteomes" id="UP000223606">
    <property type="component" value="Chromosome 1"/>
</dbReference>
<dbReference type="AlphaFoldDB" id="A0A2C9D1U8"/>
<proteinExistence type="predicted"/>
<evidence type="ECO:0000256" key="1">
    <source>
        <dbReference type="SAM" id="SignalP"/>
    </source>
</evidence>
<organism evidence="2 3">
    <name type="scientific">Hartmannibacter diazotrophicus</name>
    <dbReference type="NCBI Taxonomy" id="1482074"/>
    <lineage>
        <taxon>Bacteria</taxon>
        <taxon>Pseudomonadati</taxon>
        <taxon>Pseudomonadota</taxon>
        <taxon>Alphaproteobacteria</taxon>
        <taxon>Hyphomicrobiales</taxon>
        <taxon>Pleomorphomonadaceae</taxon>
        <taxon>Hartmannibacter</taxon>
    </lineage>
</organism>
<dbReference type="RefSeq" id="WP_099553618.1">
    <property type="nucleotide sequence ID" value="NZ_LT960614.1"/>
</dbReference>
<keyword evidence="3" id="KW-1185">Reference proteome</keyword>
<dbReference type="EMBL" id="LT960614">
    <property type="protein sequence ID" value="SON53781.1"/>
    <property type="molecule type" value="Genomic_DNA"/>
</dbReference>
<name>A0A2C9D1U8_9HYPH</name>
<feature type="chain" id="PRO_5013333587" evidence="1">
    <location>
        <begin position="23"/>
        <end position="150"/>
    </location>
</feature>
<gene>
    <name evidence="2" type="ORF">HDIA_0240</name>
</gene>
<protein>
    <submittedName>
        <fullName evidence="2">Uncharacterized protein</fullName>
    </submittedName>
</protein>
<evidence type="ECO:0000313" key="2">
    <source>
        <dbReference type="EMBL" id="SON53781.1"/>
    </source>
</evidence>
<sequence length="150" mass="16151">MKSKIMMTAAAFLSFAIAASHAEEAPIIHRGTENLVAVPFHVTNEADQPIACGAALAHWYSASIGAAAPGATITATLWSNPKTGEIFVLNEHEDNMPIQRLWCGLQGQDVTSGSDVRLERQAGRSEPPIRLDCRLPEAGETLRCQRQDAS</sequence>